<proteinExistence type="predicted"/>
<gene>
    <name evidence="3" type="ORF">EC957_010118</name>
</gene>
<feature type="compositionally biased region" description="Acidic residues" evidence="2">
    <location>
        <begin position="232"/>
        <end position="249"/>
    </location>
</feature>
<feature type="coiled-coil region" evidence="1">
    <location>
        <begin position="319"/>
        <end position="348"/>
    </location>
</feature>
<sequence>MPSPAPTHVTLSSSTRASRKRQLVDVPADDNSDKNHNNYIKQIIKTFGYNPNDINSIIAFVDKNIDHSLLNDNDSGSGKKKGKGKIAIRGFSVNSFWLKPGINELIDWYSDQENYSKLQVVTPRHSHKKIDLRNELLVIVGRLGVKWSAKQITAKIYHTDLAFRKAVGLWRVGLKGRNNKSAKAEQLLVCPYFDKLSRVLSKSAAKNPPPFRLSGRRGQDIIQDDDAHVVGEDGEEVIENPVVEDELEENTSGPEGPADDGEELSTASPHYENGHANKRRRGDFADSTIARLGSIMQQISNQQIQSSDRQQSDMRAREVALENRERAVAEREQALLKQERELLKQEREFAIDMIKRSDEAWERCMQEQEREQAKSDALIESRETRFQERLVEEQKEHDRGIESKQRRIKELEDDIKKFEEKKAAWMKDLEDRLKENSVLKETTTKEITRLSLC</sequence>
<protein>
    <submittedName>
        <fullName evidence="3">Uncharacterized protein</fullName>
    </submittedName>
</protein>
<dbReference type="Proteomes" id="UP000723463">
    <property type="component" value="Unassembled WGS sequence"/>
</dbReference>
<feature type="coiled-coil region" evidence="1">
    <location>
        <begin position="394"/>
        <end position="428"/>
    </location>
</feature>
<evidence type="ECO:0000313" key="3">
    <source>
        <dbReference type="EMBL" id="KAF9546132.1"/>
    </source>
</evidence>
<feature type="region of interest" description="Disordered" evidence="2">
    <location>
        <begin position="227"/>
        <end position="282"/>
    </location>
</feature>
<organism evidence="3 4">
    <name type="scientific">Mortierella hygrophila</name>
    <dbReference type="NCBI Taxonomy" id="979708"/>
    <lineage>
        <taxon>Eukaryota</taxon>
        <taxon>Fungi</taxon>
        <taxon>Fungi incertae sedis</taxon>
        <taxon>Mucoromycota</taxon>
        <taxon>Mortierellomycotina</taxon>
        <taxon>Mortierellomycetes</taxon>
        <taxon>Mortierellales</taxon>
        <taxon>Mortierellaceae</taxon>
        <taxon>Mortierella</taxon>
    </lineage>
</organism>
<dbReference type="AlphaFoldDB" id="A0A9P6FAB4"/>
<reference evidence="3" key="1">
    <citation type="journal article" date="2020" name="Fungal Divers.">
        <title>Resolving the Mortierellaceae phylogeny through synthesis of multi-gene phylogenetics and phylogenomics.</title>
        <authorList>
            <person name="Vandepol N."/>
            <person name="Liber J."/>
            <person name="Desiro A."/>
            <person name="Na H."/>
            <person name="Kennedy M."/>
            <person name="Barry K."/>
            <person name="Grigoriev I.V."/>
            <person name="Miller A.N."/>
            <person name="O'Donnell K."/>
            <person name="Stajich J.E."/>
            <person name="Bonito G."/>
        </authorList>
    </citation>
    <scope>NUCLEOTIDE SEQUENCE</scope>
    <source>
        <strain evidence="3">NRRL 2591</strain>
    </source>
</reference>
<keyword evidence="1" id="KW-0175">Coiled coil</keyword>
<evidence type="ECO:0000256" key="1">
    <source>
        <dbReference type="SAM" id="Coils"/>
    </source>
</evidence>
<evidence type="ECO:0000313" key="4">
    <source>
        <dbReference type="Proteomes" id="UP000723463"/>
    </source>
</evidence>
<accession>A0A9P6FAB4</accession>
<evidence type="ECO:0000256" key="2">
    <source>
        <dbReference type="SAM" id="MobiDB-lite"/>
    </source>
</evidence>
<feature type="compositionally biased region" description="Low complexity" evidence="2">
    <location>
        <begin position="299"/>
        <end position="309"/>
    </location>
</feature>
<dbReference type="EMBL" id="JAAAXW010000060">
    <property type="protein sequence ID" value="KAF9546132.1"/>
    <property type="molecule type" value="Genomic_DNA"/>
</dbReference>
<feature type="region of interest" description="Disordered" evidence="2">
    <location>
        <begin position="299"/>
        <end position="318"/>
    </location>
</feature>
<feature type="region of interest" description="Disordered" evidence="2">
    <location>
        <begin position="1"/>
        <end position="32"/>
    </location>
</feature>
<keyword evidence="4" id="KW-1185">Reference proteome</keyword>
<comment type="caution">
    <text evidence="3">The sequence shown here is derived from an EMBL/GenBank/DDBJ whole genome shotgun (WGS) entry which is preliminary data.</text>
</comment>
<name>A0A9P6FAB4_9FUNG</name>